<dbReference type="RefSeq" id="XP_013426737.1">
    <property type="nucleotide sequence ID" value="XM_013571283.1"/>
</dbReference>
<sequence>MFDDGPKWGWSKTLQQDWTCMDRATWSRFTCLLDAPVDSTLEAARHWQHVHAERRRVDKLISTINHDLIFDDELEDRLTEEQEARLAELYRHLDEVYKAYEKGDHTKFVSPNLPQPHIFVHPPIPVYLNLAFKLWRQECWNMSEKPDLIRQLPHPPFMPCAKPGCHNTRTPLKICVHNLSALYHNAELSRTELLKERNFWHPDRWSRVPQPYRQEVEEMAIVIFQVLQPLCDQVKAFGVLGNGARAD</sequence>
<evidence type="ECO:0000313" key="1">
    <source>
        <dbReference type="EMBL" id="KEQ72619.1"/>
    </source>
</evidence>
<evidence type="ECO:0000313" key="2">
    <source>
        <dbReference type="Proteomes" id="UP000027730"/>
    </source>
</evidence>
<protein>
    <submittedName>
        <fullName evidence="1">Uncharacterized protein</fullName>
    </submittedName>
</protein>
<dbReference type="AlphaFoldDB" id="A0A074WM22"/>
<gene>
    <name evidence="1" type="ORF">M436DRAFT_64610</name>
</gene>
<keyword evidence="2" id="KW-1185">Reference proteome</keyword>
<reference evidence="1 2" key="1">
    <citation type="journal article" date="2014" name="BMC Genomics">
        <title>Genome sequencing of four Aureobasidium pullulans varieties: biotechnological potential, stress tolerance, and description of new species.</title>
        <authorList>
            <person name="Gostin Ar C."/>
            <person name="Ohm R.A."/>
            <person name="Kogej T."/>
            <person name="Sonjak S."/>
            <person name="Turk M."/>
            <person name="Zajc J."/>
            <person name="Zalar P."/>
            <person name="Grube M."/>
            <person name="Sun H."/>
            <person name="Han J."/>
            <person name="Sharma A."/>
            <person name="Chiniquy J."/>
            <person name="Ngan C.Y."/>
            <person name="Lipzen A."/>
            <person name="Barry K."/>
            <person name="Grigoriev I.V."/>
            <person name="Gunde-Cimerman N."/>
        </authorList>
    </citation>
    <scope>NUCLEOTIDE SEQUENCE [LARGE SCALE GENOMIC DNA]</scope>
    <source>
        <strain evidence="1 2">CBS 147.97</strain>
    </source>
</reference>
<dbReference type="STRING" id="1043004.A0A074WM22"/>
<dbReference type="Proteomes" id="UP000027730">
    <property type="component" value="Unassembled WGS sequence"/>
</dbReference>
<dbReference type="HOGENOM" id="CLU_1124326_0_0_1"/>
<dbReference type="OrthoDB" id="3894699at2759"/>
<dbReference type="EMBL" id="KL584711">
    <property type="protein sequence ID" value="KEQ72619.1"/>
    <property type="molecule type" value="Genomic_DNA"/>
</dbReference>
<dbReference type="GeneID" id="25413728"/>
<accession>A0A074WM22</accession>
<name>A0A074WM22_9PEZI</name>
<proteinExistence type="predicted"/>
<organism evidence="1 2">
    <name type="scientific">Aureobasidium namibiae CBS 147.97</name>
    <dbReference type="NCBI Taxonomy" id="1043004"/>
    <lineage>
        <taxon>Eukaryota</taxon>
        <taxon>Fungi</taxon>
        <taxon>Dikarya</taxon>
        <taxon>Ascomycota</taxon>
        <taxon>Pezizomycotina</taxon>
        <taxon>Dothideomycetes</taxon>
        <taxon>Dothideomycetidae</taxon>
        <taxon>Dothideales</taxon>
        <taxon>Saccotheciaceae</taxon>
        <taxon>Aureobasidium</taxon>
    </lineage>
</organism>